<evidence type="ECO:0000256" key="2">
    <source>
        <dbReference type="ARBA" id="ARBA00023136"/>
    </source>
</evidence>
<organism evidence="5 6">
    <name type="scientific">Candidatus Acidiferrum panamense</name>
    <dbReference type="NCBI Taxonomy" id="2741543"/>
    <lineage>
        <taxon>Bacteria</taxon>
        <taxon>Pseudomonadati</taxon>
        <taxon>Acidobacteriota</taxon>
        <taxon>Terriglobia</taxon>
        <taxon>Candidatus Acidiferrales</taxon>
        <taxon>Candidatus Acidiferrum</taxon>
    </lineage>
</organism>
<reference evidence="5" key="1">
    <citation type="submission" date="2020-06" db="EMBL/GenBank/DDBJ databases">
        <title>Legume-microbial interactions unlock mineral nutrients during tropical forest succession.</title>
        <authorList>
            <person name="Epihov D.Z."/>
        </authorList>
    </citation>
    <scope>NUCLEOTIDE SEQUENCE [LARGE SCALE GENOMIC DNA]</scope>
    <source>
        <strain evidence="5">Pan2503</strain>
    </source>
</reference>
<feature type="signal peptide" evidence="3">
    <location>
        <begin position="1"/>
        <end position="17"/>
    </location>
</feature>
<accession>A0A7V8SWE2</accession>
<feature type="domain" description="POTRA" evidence="4">
    <location>
        <begin position="54"/>
        <end position="128"/>
    </location>
</feature>
<dbReference type="PROSITE" id="PS51779">
    <property type="entry name" value="POTRA"/>
    <property type="match status" value="1"/>
</dbReference>
<evidence type="ECO:0000256" key="1">
    <source>
        <dbReference type="ARBA" id="ARBA00004370"/>
    </source>
</evidence>
<feature type="non-terminal residue" evidence="5">
    <location>
        <position position="430"/>
    </location>
</feature>
<comment type="caution">
    <text evidence="5">The sequence shown here is derived from an EMBL/GenBank/DDBJ whole genome shotgun (WGS) entry which is preliminary data.</text>
</comment>
<dbReference type="InterPro" id="IPR010827">
    <property type="entry name" value="BamA/TamA_POTRA"/>
</dbReference>
<sequence length="430" mass="48762">MTQVVALVFLLASTSSAAGLGNPPEATSSHTVVFSRQASSQAPPAQPPSAPLQSVIDRIEFVGNRRVRTDTLKARIFSREGDPYNEDTLRRDFQALWNTQFFEDVKLRVEDSPKRANGKIILFEVKERPVIRRIRYDGNHSVSESDILDRFKERKVGLTVESQFDPTKIKKAEVVLKELLGEHGRQFAKITPEYERIASSNAVILVFKIDEGPKVKVGKIKFTGNHHFSDRKLIRAMRHDRPYAIPLYFWYIPVFSKTYDREKLSEDLEVGIRGLYRDNGYFKVSVGEPVLENVDTTHPRGGVPLVTGKGHGKAVNITIPIEEGERFHMGTLKIVSSDPDKALSLKVDALKTAFPLKQGDIFSTEKVRKALETYGKIYGEYGFIDFTPEPDTEVDDANKIINLTLRFDEQKQYFVHRIEFSGNTTTRDKV</sequence>
<dbReference type="EMBL" id="JACDQQ010000726">
    <property type="protein sequence ID" value="MBA0084808.1"/>
    <property type="molecule type" value="Genomic_DNA"/>
</dbReference>
<dbReference type="InterPro" id="IPR034746">
    <property type="entry name" value="POTRA"/>
</dbReference>
<dbReference type="AlphaFoldDB" id="A0A7V8SWE2"/>
<keyword evidence="2" id="KW-0472">Membrane</keyword>
<keyword evidence="3" id="KW-0732">Signal</keyword>
<dbReference type="Pfam" id="PF07244">
    <property type="entry name" value="POTRA"/>
    <property type="match status" value="4"/>
</dbReference>
<keyword evidence="6" id="KW-1185">Reference proteome</keyword>
<evidence type="ECO:0000259" key="4">
    <source>
        <dbReference type="PROSITE" id="PS51779"/>
    </source>
</evidence>
<comment type="subcellular location">
    <subcellularLocation>
        <location evidence="1">Membrane</location>
    </subcellularLocation>
</comment>
<protein>
    <recommendedName>
        <fullName evidence="4">POTRA domain-containing protein</fullName>
    </recommendedName>
</protein>
<evidence type="ECO:0000256" key="3">
    <source>
        <dbReference type="SAM" id="SignalP"/>
    </source>
</evidence>
<proteinExistence type="predicted"/>
<evidence type="ECO:0000313" key="5">
    <source>
        <dbReference type="EMBL" id="MBA0084808.1"/>
    </source>
</evidence>
<feature type="chain" id="PRO_5030909897" description="POTRA domain-containing protein" evidence="3">
    <location>
        <begin position="18"/>
        <end position="430"/>
    </location>
</feature>
<dbReference type="GO" id="GO:0019867">
    <property type="term" value="C:outer membrane"/>
    <property type="evidence" value="ECO:0007669"/>
    <property type="project" value="InterPro"/>
</dbReference>
<name>A0A7V8SWE2_9BACT</name>
<evidence type="ECO:0000313" key="6">
    <source>
        <dbReference type="Proteomes" id="UP000567293"/>
    </source>
</evidence>
<gene>
    <name evidence="5" type="ORF">HRJ53_07425</name>
</gene>
<dbReference type="Gene3D" id="3.10.20.310">
    <property type="entry name" value="membrane protein fhac"/>
    <property type="match status" value="4"/>
</dbReference>
<dbReference type="Proteomes" id="UP000567293">
    <property type="component" value="Unassembled WGS sequence"/>
</dbReference>